<keyword evidence="2" id="KW-1185">Reference proteome</keyword>
<gene>
    <name evidence="1" type="ORF">LOK49_LG13G03022</name>
</gene>
<protein>
    <submittedName>
        <fullName evidence="1">Myosin-6</fullName>
    </submittedName>
</protein>
<accession>A0ACC0FL36</accession>
<sequence>MPQNDLMKYFREDLHRRLLSTDFKKQIDGIEMLHKAQDMDKRNEAKPGEARAVFRRSIRENRQDPMKRPKRIVDVGCGIGGSSRYLARKYEAQCQGITLSPIQAQMAEGQLAREVYENIRREASCLRIQRDFRMHLARKAYKELCSSAVSIQAGMRGMVARDEHHFRR</sequence>
<evidence type="ECO:0000313" key="1">
    <source>
        <dbReference type="EMBL" id="KAI7989249.1"/>
    </source>
</evidence>
<proteinExistence type="predicted"/>
<organism evidence="1 2">
    <name type="scientific">Camellia lanceoleosa</name>
    <dbReference type="NCBI Taxonomy" id="1840588"/>
    <lineage>
        <taxon>Eukaryota</taxon>
        <taxon>Viridiplantae</taxon>
        <taxon>Streptophyta</taxon>
        <taxon>Embryophyta</taxon>
        <taxon>Tracheophyta</taxon>
        <taxon>Spermatophyta</taxon>
        <taxon>Magnoliopsida</taxon>
        <taxon>eudicotyledons</taxon>
        <taxon>Gunneridae</taxon>
        <taxon>Pentapetalae</taxon>
        <taxon>asterids</taxon>
        <taxon>Ericales</taxon>
        <taxon>Theaceae</taxon>
        <taxon>Camellia</taxon>
    </lineage>
</organism>
<comment type="caution">
    <text evidence="1">The sequence shown here is derived from an EMBL/GenBank/DDBJ whole genome shotgun (WGS) entry which is preliminary data.</text>
</comment>
<reference evidence="1 2" key="1">
    <citation type="journal article" date="2022" name="Plant J.">
        <title>Chromosome-level genome of Camellia lanceoleosa provides a valuable resource for understanding genome evolution and self-incompatibility.</title>
        <authorList>
            <person name="Gong W."/>
            <person name="Xiao S."/>
            <person name="Wang L."/>
            <person name="Liao Z."/>
            <person name="Chang Y."/>
            <person name="Mo W."/>
            <person name="Hu G."/>
            <person name="Li W."/>
            <person name="Zhao G."/>
            <person name="Zhu H."/>
            <person name="Hu X."/>
            <person name="Ji K."/>
            <person name="Xiang X."/>
            <person name="Song Q."/>
            <person name="Yuan D."/>
            <person name="Jin S."/>
            <person name="Zhang L."/>
        </authorList>
    </citation>
    <scope>NUCLEOTIDE SEQUENCE [LARGE SCALE GENOMIC DNA]</scope>
    <source>
        <strain evidence="1">SQ_2022a</strain>
    </source>
</reference>
<dbReference type="EMBL" id="CM045771">
    <property type="protein sequence ID" value="KAI7989249.1"/>
    <property type="molecule type" value="Genomic_DNA"/>
</dbReference>
<evidence type="ECO:0000313" key="2">
    <source>
        <dbReference type="Proteomes" id="UP001060215"/>
    </source>
</evidence>
<dbReference type="Proteomes" id="UP001060215">
    <property type="component" value="Chromosome 14"/>
</dbReference>
<name>A0ACC0FL36_9ERIC</name>